<evidence type="ECO:0000256" key="7">
    <source>
        <dbReference type="SAM" id="Phobius"/>
    </source>
</evidence>
<feature type="transmembrane region" description="Helical" evidence="7">
    <location>
        <begin position="7"/>
        <end position="29"/>
    </location>
</feature>
<evidence type="ECO:0000313" key="9">
    <source>
        <dbReference type="Proteomes" id="UP000199651"/>
    </source>
</evidence>
<name>A0A1H0SSI4_9PSEU</name>
<dbReference type="AlphaFoldDB" id="A0A1H0SSI4"/>
<feature type="transmembrane region" description="Helical" evidence="7">
    <location>
        <begin position="82"/>
        <end position="100"/>
    </location>
</feature>
<keyword evidence="4 7" id="KW-0812">Transmembrane</keyword>
<accession>A0A1H0SSI4</accession>
<feature type="transmembrane region" description="Helical" evidence="7">
    <location>
        <begin position="120"/>
        <end position="139"/>
    </location>
</feature>
<evidence type="ECO:0000256" key="3">
    <source>
        <dbReference type="ARBA" id="ARBA00022475"/>
    </source>
</evidence>
<comment type="subcellular location">
    <subcellularLocation>
        <location evidence="1">Cell membrane</location>
        <topology evidence="1">Multi-pass membrane protein</topology>
    </subcellularLocation>
</comment>
<dbReference type="GO" id="GO:0005886">
    <property type="term" value="C:plasma membrane"/>
    <property type="evidence" value="ECO:0007669"/>
    <property type="project" value="UniProtKB-SubCell"/>
</dbReference>
<keyword evidence="6 7" id="KW-0472">Membrane</keyword>
<organism evidence="8 9">
    <name type="scientific">Actinokineospora alba</name>
    <dbReference type="NCBI Taxonomy" id="504798"/>
    <lineage>
        <taxon>Bacteria</taxon>
        <taxon>Bacillati</taxon>
        <taxon>Actinomycetota</taxon>
        <taxon>Actinomycetes</taxon>
        <taxon>Pseudonocardiales</taxon>
        <taxon>Pseudonocardiaceae</taxon>
        <taxon>Actinokineospora</taxon>
    </lineage>
</organism>
<dbReference type="EMBL" id="FNJB01000009">
    <property type="protein sequence ID" value="SDP44529.1"/>
    <property type="molecule type" value="Genomic_DNA"/>
</dbReference>
<proteinExistence type="inferred from homology"/>
<dbReference type="OrthoDB" id="5191770at2"/>
<protein>
    <submittedName>
        <fullName evidence="8">Uncharacterized membrane protein YjfL, UPF0719 family</fullName>
    </submittedName>
</protein>
<gene>
    <name evidence="8" type="ORF">SAMN05192558_10968</name>
</gene>
<dbReference type="STRING" id="504798.SAMN05421871_11478"/>
<evidence type="ECO:0000256" key="2">
    <source>
        <dbReference type="ARBA" id="ARBA00005779"/>
    </source>
</evidence>
<comment type="similarity">
    <text evidence="2">Belongs to the UPF0719 family.</text>
</comment>
<dbReference type="InterPro" id="IPR007140">
    <property type="entry name" value="DUF350"/>
</dbReference>
<dbReference type="RefSeq" id="WP_091379756.1">
    <property type="nucleotide sequence ID" value="NZ_FNDV01000014.1"/>
</dbReference>
<dbReference type="Proteomes" id="UP000199651">
    <property type="component" value="Unassembled WGS sequence"/>
</dbReference>
<evidence type="ECO:0000256" key="1">
    <source>
        <dbReference type="ARBA" id="ARBA00004651"/>
    </source>
</evidence>
<dbReference type="Pfam" id="PF03994">
    <property type="entry name" value="DUF350"/>
    <property type="match status" value="1"/>
</dbReference>
<keyword evidence="3" id="KW-1003">Cell membrane</keyword>
<evidence type="ECO:0000313" key="8">
    <source>
        <dbReference type="EMBL" id="SDP44529.1"/>
    </source>
</evidence>
<reference evidence="9" key="1">
    <citation type="submission" date="2016-10" db="EMBL/GenBank/DDBJ databases">
        <authorList>
            <person name="Varghese N."/>
            <person name="Submissions S."/>
        </authorList>
    </citation>
    <scope>NUCLEOTIDE SEQUENCE [LARGE SCALE GENOMIC DNA]</scope>
    <source>
        <strain evidence="9">IBRC-M 10655</strain>
    </source>
</reference>
<sequence>MSDLLNGLLGTLAYGAVGLVLMTLGFVLVDVATPGKLRDLIWVERNRNAAVLLCSGLLGIGVILTTAIVISDDNLALGLLNTAVYGVIGLALMSLAFVVIDAVTPGSLGEVICTEEGHPGVWVSATAHLVVSVIIAAAIS</sequence>
<evidence type="ECO:0000256" key="4">
    <source>
        <dbReference type="ARBA" id="ARBA00022692"/>
    </source>
</evidence>
<evidence type="ECO:0000256" key="6">
    <source>
        <dbReference type="ARBA" id="ARBA00023136"/>
    </source>
</evidence>
<evidence type="ECO:0000256" key="5">
    <source>
        <dbReference type="ARBA" id="ARBA00022989"/>
    </source>
</evidence>
<keyword evidence="9" id="KW-1185">Reference proteome</keyword>
<feature type="transmembrane region" description="Helical" evidence="7">
    <location>
        <begin position="49"/>
        <end position="70"/>
    </location>
</feature>
<keyword evidence="5 7" id="KW-1133">Transmembrane helix</keyword>